<feature type="domain" description="CobW/HypB/UreG nucleotide-binding" evidence="2">
    <location>
        <begin position="8"/>
        <end position="174"/>
    </location>
</feature>
<name>A0ABW3KFA1_9GAMM</name>
<dbReference type="Gene3D" id="3.40.50.300">
    <property type="entry name" value="P-loop containing nucleotide triphosphate hydrolases"/>
    <property type="match status" value="1"/>
</dbReference>
<dbReference type="EMBL" id="JBHTJS010000014">
    <property type="protein sequence ID" value="MFD1007500.1"/>
    <property type="molecule type" value="Genomic_DNA"/>
</dbReference>
<dbReference type="Pfam" id="PF02492">
    <property type="entry name" value="cobW"/>
    <property type="match status" value="1"/>
</dbReference>
<keyword evidence="4" id="KW-1185">Reference proteome</keyword>
<dbReference type="PANTHER" id="PTHR13748">
    <property type="entry name" value="COBW-RELATED"/>
    <property type="match status" value="1"/>
</dbReference>
<dbReference type="InterPro" id="IPR051316">
    <property type="entry name" value="Zinc-reg_GTPase_activator"/>
</dbReference>
<evidence type="ECO:0000256" key="1">
    <source>
        <dbReference type="SAM" id="MobiDB-lite"/>
    </source>
</evidence>
<evidence type="ECO:0000313" key="4">
    <source>
        <dbReference type="Proteomes" id="UP001597048"/>
    </source>
</evidence>
<protein>
    <submittedName>
        <fullName evidence="3">CobW family GTP-binding protein</fullName>
    </submittedName>
</protein>
<dbReference type="RefSeq" id="WP_379557421.1">
    <property type="nucleotide sequence ID" value="NZ_JBHTJS010000014.1"/>
</dbReference>
<dbReference type="SUPFAM" id="SSF52540">
    <property type="entry name" value="P-loop containing nucleoside triphosphate hydrolases"/>
    <property type="match status" value="1"/>
</dbReference>
<accession>A0ABW3KFA1</accession>
<comment type="caution">
    <text evidence="3">The sequence shown here is derived from an EMBL/GenBank/DDBJ whole genome shotgun (WGS) entry which is preliminary data.</text>
</comment>
<dbReference type="PANTHER" id="PTHR13748:SF46">
    <property type="entry name" value="ZINC CHAPERONE YEIR"/>
    <property type="match status" value="1"/>
</dbReference>
<reference evidence="4" key="1">
    <citation type="journal article" date="2019" name="Int. J. Syst. Evol. Microbiol.">
        <title>The Global Catalogue of Microorganisms (GCM) 10K type strain sequencing project: providing services to taxonomists for standard genome sequencing and annotation.</title>
        <authorList>
            <consortium name="The Broad Institute Genomics Platform"/>
            <consortium name="The Broad Institute Genome Sequencing Center for Infectious Disease"/>
            <person name="Wu L."/>
            <person name="Ma J."/>
        </authorList>
    </citation>
    <scope>NUCLEOTIDE SEQUENCE [LARGE SCALE GENOMIC DNA]</scope>
    <source>
        <strain evidence="4">CCUG 60525</strain>
    </source>
</reference>
<evidence type="ECO:0000313" key="3">
    <source>
        <dbReference type="EMBL" id="MFD1007500.1"/>
    </source>
</evidence>
<feature type="region of interest" description="Disordered" evidence="1">
    <location>
        <begin position="208"/>
        <end position="229"/>
    </location>
</feature>
<gene>
    <name evidence="3" type="ORF">ACFQ1C_04915</name>
</gene>
<sequence length="341" mass="37766">MTSPVTTHLVMGFLGTGKTTLLRHLLANKPEHERWAILVNEFGEVGIDGALLTEQGAMIKEVPGGCLCCVSGLPFQIGLNALLHKAKPDRLFIEPSGLGHPSQILKTLTAEHYQDVLQLGATFCVVDPRQFAQARYQEHDTYQDQLALADVIVINKADVSTPEQVSHLQEAIKQGLFNGQPAQQSVTVSQGQLDLNWLHATHSQARKAAAPAAHAANSPRPLIASPEPRLSRAQPWRRYSNLGQDHYSIGWRFLDEVCFDLSAVEAFCRAQNVARLKAVLRTADGWRAFNKVDEQLTIYRIAAQKEGRIELIDTAPLYAQQLHKELIKTVTQLSAVSCQFR</sequence>
<dbReference type="InterPro" id="IPR027417">
    <property type="entry name" value="P-loop_NTPase"/>
</dbReference>
<dbReference type="InterPro" id="IPR003495">
    <property type="entry name" value="CobW/HypB/UreG_nucleotide-bd"/>
</dbReference>
<dbReference type="CDD" id="cd03112">
    <property type="entry name" value="CobW-like"/>
    <property type="match status" value="1"/>
</dbReference>
<proteinExistence type="predicted"/>
<evidence type="ECO:0000259" key="2">
    <source>
        <dbReference type="Pfam" id="PF02492"/>
    </source>
</evidence>
<dbReference type="Proteomes" id="UP001597048">
    <property type="component" value="Unassembled WGS sequence"/>
</dbReference>
<organism evidence="3 4">
    <name type="scientific">Oceanisphaera ostreae</name>
    <dbReference type="NCBI Taxonomy" id="914151"/>
    <lineage>
        <taxon>Bacteria</taxon>
        <taxon>Pseudomonadati</taxon>
        <taxon>Pseudomonadota</taxon>
        <taxon>Gammaproteobacteria</taxon>
        <taxon>Aeromonadales</taxon>
        <taxon>Aeromonadaceae</taxon>
        <taxon>Oceanisphaera</taxon>
    </lineage>
</organism>